<dbReference type="PRINTS" id="PR00081">
    <property type="entry name" value="GDHRDH"/>
</dbReference>
<name>A0A6J4K3W9_9CYAN</name>
<gene>
    <name evidence="5" type="ORF">AVDCRST_MAG92-4693</name>
</gene>
<evidence type="ECO:0000256" key="2">
    <source>
        <dbReference type="ARBA" id="ARBA00023002"/>
    </source>
</evidence>
<dbReference type="InterPro" id="IPR002347">
    <property type="entry name" value="SDR_fam"/>
</dbReference>
<comment type="similarity">
    <text evidence="1 3">Belongs to the short-chain dehydrogenases/reductases (SDR) family.</text>
</comment>
<evidence type="ECO:0000256" key="1">
    <source>
        <dbReference type="ARBA" id="ARBA00006484"/>
    </source>
</evidence>
<evidence type="ECO:0000259" key="4">
    <source>
        <dbReference type="SMART" id="SM00822"/>
    </source>
</evidence>
<keyword evidence="2 5" id="KW-0560">Oxidoreductase</keyword>
<feature type="domain" description="Ketoreductase" evidence="4">
    <location>
        <begin position="9"/>
        <end position="190"/>
    </location>
</feature>
<protein>
    <submittedName>
        <fullName evidence="5">3-oxoacyl-[acyl-carrier protein] reductase</fullName>
        <ecNumber evidence="5">1.1.1.100</ecNumber>
    </submittedName>
</protein>
<dbReference type="InterPro" id="IPR057326">
    <property type="entry name" value="KR_dom"/>
</dbReference>
<proteinExistence type="inferred from homology"/>
<organism evidence="5">
    <name type="scientific">uncultured Coleofasciculus sp</name>
    <dbReference type="NCBI Taxonomy" id="1267456"/>
    <lineage>
        <taxon>Bacteria</taxon>
        <taxon>Bacillati</taxon>
        <taxon>Cyanobacteriota</taxon>
        <taxon>Cyanophyceae</taxon>
        <taxon>Coleofasciculales</taxon>
        <taxon>Coleofasciculaceae</taxon>
        <taxon>Coleofasciculus</taxon>
        <taxon>environmental samples</taxon>
    </lineage>
</organism>
<dbReference type="InterPro" id="IPR036291">
    <property type="entry name" value="NAD(P)-bd_dom_sf"/>
</dbReference>
<dbReference type="GO" id="GO:0004316">
    <property type="term" value="F:3-oxoacyl-[acyl-carrier-protein] reductase (NADPH) activity"/>
    <property type="evidence" value="ECO:0007669"/>
    <property type="project" value="UniProtKB-EC"/>
</dbReference>
<dbReference type="PANTHER" id="PTHR44196">
    <property type="entry name" value="DEHYDROGENASE/REDUCTASE SDR FAMILY MEMBER 7B"/>
    <property type="match status" value="1"/>
</dbReference>
<dbReference type="CDD" id="cd05374">
    <property type="entry name" value="17beta-HSD-like_SDR_c"/>
    <property type="match status" value="1"/>
</dbReference>
<dbReference type="PRINTS" id="PR00080">
    <property type="entry name" value="SDRFAMILY"/>
</dbReference>
<dbReference type="PANTHER" id="PTHR44196:SF1">
    <property type="entry name" value="DEHYDROGENASE_REDUCTASE SDR FAMILY MEMBER 7B"/>
    <property type="match status" value="1"/>
</dbReference>
<accession>A0A6J4K3W9</accession>
<dbReference type="InterPro" id="IPR020904">
    <property type="entry name" value="Sc_DH/Rdtase_CS"/>
</dbReference>
<evidence type="ECO:0000313" key="5">
    <source>
        <dbReference type="EMBL" id="CAA9295045.1"/>
    </source>
</evidence>
<sequence length="310" mass="34190">MTQVSLAQQVILITGASTGIGAALARRLATEFLGIRLVLAARNKEKLEAVATDCRKVGADVFVVPTDLAQLEQVKALAQEALEHFGQVDALVNNAGYGQMGPIELIAPEDAQRQFAVNFHGPLVLSQALISTMRDRGGGRIINISSLGGRLAFPAGGMYSASKFALEALSDVMRMELEAFNIKVSVIEPGPVKTDFFGISGDKVDLKVSDSGKELYRAAIKAIKEIEQQTAPLAWSSERVAGVIIRALRARHPRHRYIAATGGKTMLFLMTKIMPRRFLDWFWKRFYHIDQVEKDWKNRVRSSDTSQFET</sequence>
<dbReference type="EC" id="1.1.1.100" evidence="5"/>
<dbReference type="Gene3D" id="3.40.50.720">
    <property type="entry name" value="NAD(P)-binding Rossmann-like Domain"/>
    <property type="match status" value="1"/>
</dbReference>
<dbReference type="GO" id="GO:0016020">
    <property type="term" value="C:membrane"/>
    <property type="evidence" value="ECO:0007669"/>
    <property type="project" value="TreeGrafter"/>
</dbReference>
<evidence type="ECO:0000256" key="3">
    <source>
        <dbReference type="RuleBase" id="RU000363"/>
    </source>
</evidence>
<dbReference type="Pfam" id="PF00106">
    <property type="entry name" value="adh_short"/>
    <property type="match status" value="1"/>
</dbReference>
<dbReference type="AlphaFoldDB" id="A0A6J4K3W9"/>
<dbReference type="PROSITE" id="PS00061">
    <property type="entry name" value="ADH_SHORT"/>
    <property type="match status" value="1"/>
</dbReference>
<dbReference type="EMBL" id="CADCTM010000816">
    <property type="protein sequence ID" value="CAA9295045.1"/>
    <property type="molecule type" value="Genomic_DNA"/>
</dbReference>
<dbReference type="SUPFAM" id="SSF51735">
    <property type="entry name" value="NAD(P)-binding Rossmann-fold domains"/>
    <property type="match status" value="1"/>
</dbReference>
<dbReference type="SMART" id="SM00822">
    <property type="entry name" value="PKS_KR"/>
    <property type="match status" value="1"/>
</dbReference>
<reference evidence="5" key="1">
    <citation type="submission" date="2020-02" db="EMBL/GenBank/DDBJ databases">
        <authorList>
            <person name="Meier V. D."/>
        </authorList>
    </citation>
    <scope>NUCLEOTIDE SEQUENCE</scope>
    <source>
        <strain evidence="5">AVDCRST_MAG92</strain>
    </source>
</reference>